<evidence type="ECO:0000256" key="5">
    <source>
        <dbReference type="ARBA" id="ARBA00023180"/>
    </source>
</evidence>
<dbReference type="GO" id="GO:0006508">
    <property type="term" value="P:proteolysis"/>
    <property type="evidence" value="ECO:0007669"/>
    <property type="project" value="UniProtKB-KW"/>
</dbReference>
<evidence type="ECO:0000256" key="4">
    <source>
        <dbReference type="ARBA" id="ARBA00022801"/>
    </source>
</evidence>
<dbReference type="GO" id="GO:0000324">
    <property type="term" value="C:fungal-type vacuole"/>
    <property type="evidence" value="ECO:0007669"/>
    <property type="project" value="TreeGrafter"/>
</dbReference>
<dbReference type="EC" id="3.4.16.-" evidence="6"/>
<keyword evidence="6" id="KW-0732">Signal</keyword>
<dbReference type="PANTHER" id="PTHR11802:SF453">
    <property type="entry name" value="S1, PUTATIVE-RELATED"/>
    <property type="match status" value="1"/>
</dbReference>
<dbReference type="InterPro" id="IPR029058">
    <property type="entry name" value="AB_hydrolase_fold"/>
</dbReference>
<comment type="similarity">
    <text evidence="1 6">Belongs to the peptidase S10 family.</text>
</comment>
<dbReference type="OrthoDB" id="443318at2759"/>
<keyword evidence="3 6" id="KW-0645">Protease</keyword>
<reference evidence="7 8" key="1">
    <citation type="submission" date="2016-04" db="EMBL/GenBank/DDBJ databases">
        <title>A degradative enzymes factory behind the ericoid mycorrhizal symbiosis.</title>
        <authorList>
            <consortium name="DOE Joint Genome Institute"/>
            <person name="Martino E."/>
            <person name="Morin E."/>
            <person name="Grelet G."/>
            <person name="Kuo A."/>
            <person name="Kohler A."/>
            <person name="Daghino S."/>
            <person name="Barry K."/>
            <person name="Choi C."/>
            <person name="Cichocki N."/>
            <person name="Clum A."/>
            <person name="Copeland A."/>
            <person name="Hainaut M."/>
            <person name="Haridas S."/>
            <person name="Labutti K."/>
            <person name="Lindquist E."/>
            <person name="Lipzen A."/>
            <person name="Khouja H.-R."/>
            <person name="Murat C."/>
            <person name="Ohm R."/>
            <person name="Olson A."/>
            <person name="Spatafora J."/>
            <person name="Veneault-Fourrey C."/>
            <person name="Henrissat B."/>
            <person name="Grigoriev I."/>
            <person name="Martin F."/>
            <person name="Perotto S."/>
        </authorList>
    </citation>
    <scope>NUCLEOTIDE SEQUENCE [LARGE SCALE GENOMIC DNA]</scope>
    <source>
        <strain evidence="7 8">E</strain>
    </source>
</reference>
<dbReference type="PRINTS" id="PR00724">
    <property type="entry name" value="CRBOXYPTASEC"/>
</dbReference>
<accession>A0A2J6TUK8</accession>
<dbReference type="SUPFAM" id="SSF53474">
    <property type="entry name" value="alpha/beta-Hydrolases"/>
    <property type="match status" value="1"/>
</dbReference>
<dbReference type="Proteomes" id="UP000235371">
    <property type="component" value="Unassembled WGS sequence"/>
</dbReference>
<keyword evidence="8" id="KW-1185">Reference proteome</keyword>
<dbReference type="EMBL" id="KZ613743">
    <property type="protein sequence ID" value="PMD66696.1"/>
    <property type="molecule type" value="Genomic_DNA"/>
</dbReference>
<sequence length="515" mass="56646">MRFNALEVTACILAHISMICGAPHISGEVGSRLSRGKSLGKRHGAKHTIVKHNATGSEFDFVTNSGICETTPGVNQYSGYFSVGSNISYFFWFFEARHSPEHAPLVAWFNGGPGCSSMMGLLQANGPCQFYNGSSTPSPNPYSWNEYANMLYIDQPAGVGFSYQSDQTNSSVTCDDEGYCKPSGVINTTVEVNSTVAAAPFVWKFVQAFFAQFPQYENRDFGIFTESYGGHYGPGFAHYFEQQNEEIARGTLVGQKVNLVALGINNGWYDATIQERQGVEFYFKNSYYPLINESIYKSMVEGYNDLCLPALKNCTSAAGSALDDACMEANIQCNKGVDDLALDAIDSSIFAYDIRQSSKDSTKFTPPATFAIWLSEPAIMEAIGAKGSFILCSDRVEEQFISTGDDARSLLPELSEVVKSGVNTLIWAGDADMVCDWVGNLAVAEAVEYPDIHVFKYKEVKNYTVNGVVSGTYKTEGQLNWLRVFESGHSVSYYQPELALQVFKQVMKGRPIHST</sequence>
<dbReference type="STRING" id="1095630.A0A2J6TUK8"/>
<dbReference type="InterPro" id="IPR001563">
    <property type="entry name" value="Peptidase_S10"/>
</dbReference>
<feature type="signal peptide" evidence="6">
    <location>
        <begin position="1"/>
        <end position="21"/>
    </location>
</feature>
<dbReference type="InterPro" id="IPR018202">
    <property type="entry name" value="Ser_caboxypep_ser_AS"/>
</dbReference>
<dbReference type="PANTHER" id="PTHR11802">
    <property type="entry name" value="SERINE PROTEASE FAMILY S10 SERINE CARBOXYPEPTIDASE"/>
    <property type="match status" value="1"/>
</dbReference>
<feature type="chain" id="PRO_5014210635" description="Carboxypeptidase" evidence="6">
    <location>
        <begin position="22"/>
        <end position="515"/>
    </location>
</feature>
<keyword evidence="2 6" id="KW-0121">Carboxypeptidase</keyword>
<evidence type="ECO:0000256" key="3">
    <source>
        <dbReference type="ARBA" id="ARBA00022670"/>
    </source>
</evidence>
<dbReference type="AlphaFoldDB" id="A0A2J6TUK8"/>
<organism evidence="7 8">
    <name type="scientific">Hyaloscypha bicolor E</name>
    <dbReference type="NCBI Taxonomy" id="1095630"/>
    <lineage>
        <taxon>Eukaryota</taxon>
        <taxon>Fungi</taxon>
        <taxon>Dikarya</taxon>
        <taxon>Ascomycota</taxon>
        <taxon>Pezizomycotina</taxon>
        <taxon>Leotiomycetes</taxon>
        <taxon>Helotiales</taxon>
        <taxon>Hyaloscyphaceae</taxon>
        <taxon>Hyaloscypha</taxon>
        <taxon>Hyaloscypha bicolor</taxon>
    </lineage>
</organism>
<evidence type="ECO:0000313" key="7">
    <source>
        <dbReference type="EMBL" id="PMD66696.1"/>
    </source>
</evidence>
<evidence type="ECO:0000256" key="1">
    <source>
        <dbReference type="ARBA" id="ARBA00009431"/>
    </source>
</evidence>
<evidence type="ECO:0000256" key="2">
    <source>
        <dbReference type="ARBA" id="ARBA00022645"/>
    </source>
</evidence>
<evidence type="ECO:0000256" key="6">
    <source>
        <dbReference type="RuleBase" id="RU361156"/>
    </source>
</evidence>
<keyword evidence="5" id="KW-0325">Glycoprotein</keyword>
<dbReference type="GO" id="GO:0004185">
    <property type="term" value="F:serine-type carboxypeptidase activity"/>
    <property type="evidence" value="ECO:0007669"/>
    <property type="project" value="UniProtKB-UniRule"/>
</dbReference>
<dbReference type="RefSeq" id="XP_024743600.1">
    <property type="nucleotide sequence ID" value="XM_024877690.1"/>
</dbReference>
<dbReference type="Gene3D" id="3.40.50.1820">
    <property type="entry name" value="alpha/beta hydrolase"/>
    <property type="match status" value="1"/>
</dbReference>
<keyword evidence="4 6" id="KW-0378">Hydrolase</keyword>
<proteinExistence type="inferred from homology"/>
<gene>
    <name evidence="7" type="ORF">K444DRAFT_580041</name>
</gene>
<protein>
    <recommendedName>
        <fullName evidence="6">Carboxypeptidase</fullName>
        <ecNumber evidence="6">3.4.16.-</ecNumber>
    </recommendedName>
</protein>
<dbReference type="GeneID" id="36585767"/>
<dbReference type="Pfam" id="PF00450">
    <property type="entry name" value="Peptidase_S10"/>
    <property type="match status" value="1"/>
</dbReference>
<dbReference type="InParanoid" id="A0A2J6TUK8"/>
<evidence type="ECO:0000313" key="8">
    <source>
        <dbReference type="Proteomes" id="UP000235371"/>
    </source>
</evidence>
<dbReference type="PROSITE" id="PS00131">
    <property type="entry name" value="CARBOXYPEPT_SER_SER"/>
    <property type="match status" value="1"/>
</dbReference>
<name>A0A2J6TUK8_9HELO</name>